<evidence type="ECO:0000256" key="1">
    <source>
        <dbReference type="ARBA" id="ARBA00022723"/>
    </source>
</evidence>
<dbReference type="GO" id="GO:0043122">
    <property type="term" value="P:regulation of canonical NF-kappaB signal transduction"/>
    <property type="evidence" value="ECO:0007669"/>
    <property type="project" value="TreeGrafter"/>
</dbReference>
<dbReference type="Gene3D" id="3.30.40.10">
    <property type="entry name" value="Zinc/RING finger domain, C3HC4 (zinc finger)"/>
    <property type="match status" value="2"/>
</dbReference>
<gene>
    <name evidence="6" type="ORF">PMEA_00021291</name>
</gene>
<keyword evidence="7" id="KW-1185">Reference proteome</keyword>
<dbReference type="InterPro" id="IPR001293">
    <property type="entry name" value="Znf_TRAF"/>
</dbReference>
<keyword evidence="3 4" id="KW-0862">Zinc</keyword>
<sequence length="326" mass="37147">MPGFRLVGFAQIPAKYLCKSCGLLLREALQTCCGHHYCKTCLLEIFTHEPSSGSVKCLDESCNRPLGKNSYFDDNSFGREILNIVTLCLYKDAGCQWMDAVKNAEDHYRECNFKPTMCTNAGCNQNIPLCALAQHQEKECPFRNVVCHSCNSAIKWTEHAEKDPQKTQSIHIAGKKYPLFSLLFFFSFVNIRSFHYMSISTLSPMLNKHLDAKDGDCTQMECPYREYGCDHPERMDSVELKTHLDACVVTHQLIFLRQHKGSSTNQHPCDVAATEAELGALKRSLVSAETCLLRHDWALSDHYQLIMHLRKDVEELKDLRLKKDGQ</sequence>
<keyword evidence="1 4" id="KW-0479">Metal-binding</keyword>
<dbReference type="PROSITE" id="PS50145">
    <property type="entry name" value="ZF_TRAF"/>
    <property type="match status" value="1"/>
</dbReference>
<dbReference type="PANTHER" id="PTHR10131:SF138">
    <property type="entry name" value="RE66324P"/>
    <property type="match status" value="1"/>
</dbReference>
<reference evidence="6 7" key="1">
    <citation type="submission" date="2022-05" db="EMBL/GenBank/DDBJ databases">
        <authorList>
            <consortium name="Genoscope - CEA"/>
            <person name="William W."/>
        </authorList>
    </citation>
    <scope>NUCLEOTIDE SEQUENCE [LARGE SCALE GENOMIC DNA]</scope>
</reference>
<feature type="domain" description="TRAF-type" evidence="5">
    <location>
        <begin position="107"/>
        <end position="150"/>
    </location>
</feature>
<dbReference type="InterPro" id="IPR017907">
    <property type="entry name" value="Znf_RING_CS"/>
</dbReference>
<comment type="caution">
    <text evidence="6">The sequence shown here is derived from an EMBL/GenBank/DDBJ whole genome shotgun (WGS) entry which is preliminary data.</text>
</comment>
<evidence type="ECO:0000256" key="4">
    <source>
        <dbReference type="PROSITE-ProRule" id="PRU00207"/>
    </source>
</evidence>
<feature type="zinc finger region" description="TRAF-type" evidence="4">
    <location>
        <begin position="107"/>
        <end position="150"/>
    </location>
</feature>
<dbReference type="GO" id="GO:0005164">
    <property type="term" value="F:tumor necrosis factor receptor binding"/>
    <property type="evidence" value="ECO:0007669"/>
    <property type="project" value="TreeGrafter"/>
</dbReference>
<dbReference type="InterPro" id="IPR013083">
    <property type="entry name" value="Znf_RING/FYVE/PHD"/>
</dbReference>
<proteinExistence type="predicted"/>
<evidence type="ECO:0000256" key="2">
    <source>
        <dbReference type="ARBA" id="ARBA00022771"/>
    </source>
</evidence>
<evidence type="ECO:0000256" key="3">
    <source>
        <dbReference type="ARBA" id="ARBA00022833"/>
    </source>
</evidence>
<dbReference type="Proteomes" id="UP001159428">
    <property type="component" value="Unassembled WGS sequence"/>
</dbReference>
<dbReference type="PROSITE" id="PS00518">
    <property type="entry name" value="ZF_RING_1"/>
    <property type="match status" value="1"/>
</dbReference>
<dbReference type="GO" id="GO:0008270">
    <property type="term" value="F:zinc ion binding"/>
    <property type="evidence" value="ECO:0007669"/>
    <property type="project" value="UniProtKB-KW"/>
</dbReference>
<dbReference type="SUPFAM" id="SSF57850">
    <property type="entry name" value="RING/U-box"/>
    <property type="match status" value="1"/>
</dbReference>
<name>A0AAU9VVI8_9CNID</name>
<keyword evidence="2 4" id="KW-0863">Zinc-finger</keyword>
<dbReference type="AlphaFoldDB" id="A0AAU9VVI8"/>
<evidence type="ECO:0000313" key="7">
    <source>
        <dbReference type="Proteomes" id="UP001159428"/>
    </source>
</evidence>
<evidence type="ECO:0000259" key="5">
    <source>
        <dbReference type="PROSITE" id="PS50145"/>
    </source>
</evidence>
<dbReference type="PANTHER" id="PTHR10131">
    <property type="entry name" value="TNF RECEPTOR ASSOCIATED FACTOR"/>
    <property type="match status" value="1"/>
</dbReference>
<accession>A0AAU9VVI8</accession>
<organism evidence="6 7">
    <name type="scientific">Pocillopora meandrina</name>
    <dbReference type="NCBI Taxonomy" id="46732"/>
    <lineage>
        <taxon>Eukaryota</taxon>
        <taxon>Metazoa</taxon>
        <taxon>Cnidaria</taxon>
        <taxon>Anthozoa</taxon>
        <taxon>Hexacorallia</taxon>
        <taxon>Scleractinia</taxon>
        <taxon>Astrocoeniina</taxon>
        <taxon>Pocilloporidae</taxon>
        <taxon>Pocillopora</taxon>
    </lineage>
</organism>
<dbReference type="SUPFAM" id="SSF49599">
    <property type="entry name" value="TRAF domain-like"/>
    <property type="match status" value="1"/>
</dbReference>
<protein>
    <recommendedName>
        <fullName evidence="5">TRAF-type domain-containing protein</fullName>
    </recommendedName>
</protein>
<evidence type="ECO:0000313" key="6">
    <source>
        <dbReference type="EMBL" id="CAH3037684.1"/>
    </source>
</evidence>
<dbReference type="GO" id="GO:0009898">
    <property type="term" value="C:cytoplasmic side of plasma membrane"/>
    <property type="evidence" value="ECO:0007669"/>
    <property type="project" value="TreeGrafter"/>
</dbReference>
<dbReference type="EMBL" id="CALNXJ010000004">
    <property type="protein sequence ID" value="CAH3037684.1"/>
    <property type="molecule type" value="Genomic_DNA"/>
</dbReference>